<evidence type="ECO:0000256" key="2">
    <source>
        <dbReference type="ARBA" id="ARBA00022679"/>
    </source>
</evidence>
<dbReference type="InterPro" id="IPR013746">
    <property type="entry name" value="HMG_CoA_synt_C_dom"/>
</dbReference>
<dbReference type="PANTHER" id="PTHR43323">
    <property type="entry name" value="3-HYDROXY-3-METHYLGLUTARYL COENZYME A SYNTHASE"/>
    <property type="match status" value="1"/>
</dbReference>
<dbReference type="Pfam" id="PF08540">
    <property type="entry name" value="HMG_CoA_synt_C"/>
    <property type="match status" value="1"/>
</dbReference>
<dbReference type="Proteomes" id="UP000233786">
    <property type="component" value="Unassembled WGS sequence"/>
</dbReference>
<evidence type="ECO:0000313" key="6">
    <source>
        <dbReference type="EMBL" id="PKW18141.1"/>
    </source>
</evidence>
<name>A0A2N3Y5M6_SACSN</name>
<evidence type="ECO:0000256" key="1">
    <source>
        <dbReference type="ARBA" id="ARBA00007061"/>
    </source>
</evidence>
<keyword evidence="2" id="KW-0808">Transferase</keyword>
<dbReference type="GO" id="GO:0006084">
    <property type="term" value="P:acetyl-CoA metabolic process"/>
    <property type="evidence" value="ECO:0007669"/>
    <property type="project" value="InterPro"/>
</dbReference>
<feature type="domain" description="Hydroxymethylglutaryl-coenzyme A synthase C-terminal" evidence="5">
    <location>
        <begin position="262"/>
        <end position="403"/>
    </location>
</feature>
<dbReference type="STRING" id="994479.GCA_000194155_06851"/>
<feature type="domain" description="Hydroxymethylglutaryl-coenzyme A synthase N-terminal" evidence="4">
    <location>
        <begin position="3"/>
        <end position="168"/>
    </location>
</feature>
<dbReference type="Pfam" id="PF01154">
    <property type="entry name" value="HMG_CoA_synt_N"/>
    <property type="match status" value="1"/>
</dbReference>
<dbReference type="PANTHER" id="PTHR43323:SF2">
    <property type="entry name" value="HYDROXYMETHYLGLUTARYL-COA SYNTHASE"/>
    <property type="match status" value="1"/>
</dbReference>
<feature type="region of interest" description="Disordered" evidence="3">
    <location>
        <begin position="417"/>
        <end position="447"/>
    </location>
</feature>
<accession>A0A2N3Y5M6</accession>
<dbReference type="InterPro" id="IPR016039">
    <property type="entry name" value="Thiolase-like"/>
</dbReference>
<dbReference type="OrthoDB" id="9769523at2"/>
<sequence>MARTIGIEDFGAYFGSVYVDVEELFEARNLDTTRMGNLMMYRKSVALPCEDIVTFAVNAARPVLERLHEDEVAQIETLAVATESGIDLAKSAAATVHRLLGLPRTCRVFEVKQACHGGVAALQMVAGSLTAGREGAKALVIAGDLPVPLRGSMAEPSQGAGAVALLLGDPRIATWNPYSYGSFSFDNDDFSRPKIDVDLINVDLSIMSYIDCLLGSFQCYADNTGQDFEKSFDALAMHTPFPGMVKGAHRTALRKLVGLKPSLADEDFGQRVTPSLEVPRQVGNIYAGCTLMALTSSLRHYPDNGRYELGIYSYGGGCSSEFLGLTVSPGHSALAAMQGLDSALDVRTRVAPSRYDDILDSASKTVFGTRYSEPQVHNYMDLLTNALPAGPLLLLDRIDEYHRDYRWYRGVPSLPVPRSTVDRSRRTPAPSLPRSRTTEESWQSVKS</sequence>
<evidence type="ECO:0000259" key="5">
    <source>
        <dbReference type="Pfam" id="PF08540"/>
    </source>
</evidence>
<dbReference type="SUPFAM" id="SSF53901">
    <property type="entry name" value="Thiolase-like"/>
    <property type="match status" value="2"/>
</dbReference>
<dbReference type="Gene3D" id="3.40.47.10">
    <property type="match status" value="2"/>
</dbReference>
<evidence type="ECO:0000259" key="4">
    <source>
        <dbReference type="Pfam" id="PF01154"/>
    </source>
</evidence>
<keyword evidence="7" id="KW-1185">Reference proteome</keyword>
<dbReference type="EMBL" id="PJNB01000001">
    <property type="protein sequence ID" value="PKW18141.1"/>
    <property type="molecule type" value="Genomic_DNA"/>
</dbReference>
<reference evidence="6" key="1">
    <citation type="submission" date="2017-12" db="EMBL/GenBank/DDBJ databases">
        <title>Sequencing the genomes of 1000 Actinobacteria strains.</title>
        <authorList>
            <person name="Klenk H.-P."/>
        </authorList>
    </citation>
    <scope>NUCLEOTIDE SEQUENCE [LARGE SCALE GENOMIC DNA]</scope>
    <source>
        <strain evidence="6">DSM 44228</strain>
    </source>
</reference>
<protein>
    <submittedName>
        <fullName evidence="6">Hydroxymethylglutaryl-CoA synthase</fullName>
    </submittedName>
</protein>
<dbReference type="AlphaFoldDB" id="A0A2N3Y5M6"/>
<proteinExistence type="inferred from homology"/>
<organism evidence="6 7">
    <name type="scientific">Saccharopolyspora spinosa</name>
    <dbReference type="NCBI Taxonomy" id="60894"/>
    <lineage>
        <taxon>Bacteria</taxon>
        <taxon>Bacillati</taxon>
        <taxon>Actinomycetota</taxon>
        <taxon>Actinomycetes</taxon>
        <taxon>Pseudonocardiales</taxon>
        <taxon>Pseudonocardiaceae</taxon>
        <taxon>Saccharopolyspora</taxon>
    </lineage>
</organism>
<dbReference type="CDD" id="cd00827">
    <property type="entry name" value="init_cond_enzymes"/>
    <property type="match status" value="1"/>
</dbReference>
<comment type="caution">
    <text evidence="6">The sequence shown here is derived from an EMBL/GenBank/DDBJ whole genome shotgun (WGS) entry which is preliminary data.</text>
</comment>
<evidence type="ECO:0000313" key="7">
    <source>
        <dbReference type="Proteomes" id="UP000233786"/>
    </source>
</evidence>
<evidence type="ECO:0000256" key="3">
    <source>
        <dbReference type="SAM" id="MobiDB-lite"/>
    </source>
</evidence>
<gene>
    <name evidence="6" type="ORF">A8926_6204</name>
</gene>
<dbReference type="InterPro" id="IPR013528">
    <property type="entry name" value="HMG_CoA_synth_N"/>
</dbReference>
<dbReference type="RefSeq" id="WP_083822270.1">
    <property type="nucleotide sequence ID" value="NZ_CP061007.1"/>
</dbReference>
<comment type="similarity">
    <text evidence="1">Belongs to the thiolase-like superfamily. HMG-CoA synthase family.</text>
</comment>
<dbReference type="GO" id="GO:0004421">
    <property type="term" value="F:hydroxymethylglutaryl-CoA synthase activity"/>
    <property type="evidence" value="ECO:0007669"/>
    <property type="project" value="InterPro"/>
</dbReference>